<comment type="caution">
    <text evidence="1">The sequence shown here is derived from an EMBL/GenBank/DDBJ whole genome shotgun (WGS) entry which is preliminary data.</text>
</comment>
<dbReference type="Proteomes" id="UP000193689">
    <property type="component" value="Unassembled WGS sequence"/>
</dbReference>
<reference evidence="1 2" key="1">
    <citation type="submission" date="2016-07" db="EMBL/GenBank/DDBJ databases">
        <title>Pervasive Adenine N6-methylation of Active Genes in Fungi.</title>
        <authorList>
            <consortium name="DOE Joint Genome Institute"/>
            <person name="Mondo S.J."/>
            <person name="Dannebaum R.O."/>
            <person name="Kuo R.C."/>
            <person name="Labutti K."/>
            <person name="Haridas S."/>
            <person name="Kuo A."/>
            <person name="Salamov A."/>
            <person name="Ahrendt S.R."/>
            <person name="Lipzen A."/>
            <person name="Sullivan W."/>
            <person name="Andreopoulos W.B."/>
            <person name="Clum A."/>
            <person name="Lindquist E."/>
            <person name="Daum C."/>
            <person name="Ramamoorthy G.K."/>
            <person name="Gryganskyi A."/>
            <person name="Culley D."/>
            <person name="Magnuson J.K."/>
            <person name="James T.Y."/>
            <person name="O'Malley M.A."/>
            <person name="Stajich J.E."/>
            <person name="Spatafora J.W."/>
            <person name="Visel A."/>
            <person name="Grigoriev I.V."/>
        </authorList>
    </citation>
    <scope>NUCLEOTIDE SEQUENCE [LARGE SCALE GENOMIC DNA]</scope>
    <source>
        <strain evidence="1 2">CBS 129021</strain>
    </source>
</reference>
<dbReference type="AlphaFoldDB" id="A0A1Y2E9Y8"/>
<protein>
    <submittedName>
        <fullName evidence="1">Uncharacterized protein</fullName>
    </submittedName>
</protein>
<gene>
    <name evidence="1" type="ORF">BCR38DRAFT_422428</name>
</gene>
<proteinExistence type="predicted"/>
<name>A0A1Y2E9Y8_9PEZI</name>
<dbReference type="InParanoid" id="A0A1Y2E9Y8"/>
<dbReference type="EMBL" id="MCFJ01000003">
    <property type="protein sequence ID" value="ORY68207.1"/>
    <property type="molecule type" value="Genomic_DNA"/>
</dbReference>
<keyword evidence="2" id="KW-1185">Reference proteome</keyword>
<dbReference type="RefSeq" id="XP_040718494.1">
    <property type="nucleotide sequence ID" value="XM_040859523.1"/>
</dbReference>
<evidence type="ECO:0000313" key="1">
    <source>
        <dbReference type="EMBL" id="ORY68207.1"/>
    </source>
</evidence>
<accession>A0A1Y2E9Y8</accession>
<dbReference type="GeneID" id="63775735"/>
<evidence type="ECO:0000313" key="2">
    <source>
        <dbReference type="Proteomes" id="UP000193689"/>
    </source>
</evidence>
<sequence length="339" mass="36316">MRSNVVYQQYHHCLFASGDKLRVADNTANLAVLLEGPLSLIRVGESYIDIRAPENSDGVSSIIQDLTTLSRVNKFADTELNRLKGTLAAYGGLLLARASSENSLRSRLGSLIAEHNADLKGIRANLDESRVADDLADLGGLTEGPGPLVGVREGDICVRAADRDDGLACLIEGLATVLLVLDILADFDFDGLEGAAGGGGLVLADAALEGVLGARLGGLVAEYDADRVVRHGAAADALGGCEGARGGEKGEDGGFVLHFEYYCVILCGSERSEERKRKKRKKGNKKIVRKSCLCSMMMRKLHLNRVDGSSYTHFMKSHGSGVRRRRQLLIAQPSLIKLV</sequence>
<organism evidence="1 2">
    <name type="scientific">Pseudomassariella vexata</name>
    <dbReference type="NCBI Taxonomy" id="1141098"/>
    <lineage>
        <taxon>Eukaryota</taxon>
        <taxon>Fungi</taxon>
        <taxon>Dikarya</taxon>
        <taxon>Ascomycota</taxon>
        <taxon>Pezizomycotina</taxon>
        <taxon>Sordariomycetes</taxon>
        <taxon>Xylariomycetidae</taxon>
        <taxon>Amphisphaeriales</taxon>
        <taxon>Pseudomassariaceae</taxon>
        <taxon>Pseudomassariella</taxon>
    </lineage>
</organism>